<sequence>MTSKEKATCKRIIQRAIRDIKDHHATAIPGVNIPLDVQSATQMVCELAEVFQMEHLHRAGAQRLLLSTLWQVSRKHPQKYTKKEITRLPILEGFLFWDGEDPAHTLLRESGWAIAKGFALKQKDK</sequence>
<gene>
    <name evidence="1" type="ORF">HCT48_00450</name>
</gene>
<evidence type="ECO:0000313" key="2">
    <source>
        <dbReference type="Proteomes" id="UP000778951"/>
    </source>
</evidence>
<keyword evidence="2" id="KW-1185">Reference proteome</keyword>
<reference evidence="1" key="1">
    <citation type="submission" date="2020-03" db="EMBL/GenBank/DDBJ databases">
        <title>Spirochaetal bacteria isolated from arthropods constitute a novel genus Entomospira genus novum within the order Spirochaetales.</title>
        <authorList>
            <person name="Grana-Miraglia L."/>
            <person name="Sikutova S."/>
            <person name="Fingerle V."/>
            <person name="Sing A."/>
            <person name="Castillo-Ramirez S."/>
            <person name="Margos G."/>
            <person name="Rudolf I."/>
        </authorList>
    </citation>
    <scope>NUCLEOTIDE SEQUENCE</scope>
    <source>
        <strain evidence="1">BR149</strain>
    </source>
</reference>
<dbReference type="Proteomes" id="UP000778951">
    <property type="component" value="Unassembled WGS sequence"/>
</dbReference>
<evidence type="ECO:0000313" key="1">
    <source>
        <dbReference type="EMBL" id="NIZ68693.1"/>
    </source>
</evidence>
<dbReference type="RefSeq" id="WP_167694789.1">
    <property type="nucleotide sequence ID" value="NZ_CP118181.1"/>
</dbReference>
<dbReference type="AlphaFoldDB" id="A0A968KV35"/>
<name>A0A968KV35_9SPIO</name>
<protein>
    <submittedName>
        <fullName evidence="1">Uncharacterized protein</fullName>
    </submittedName>
</protein>
<proteinExistence type="predicted"/>
<dbReference type="EMBL" id="JAATLM010000001">
    <property type="protein sequence ID" value="NIZ68693.1"/>
    <property type="molecule type" value="Genomic_DNA"/>
</dbReference>
<comment type="caution">
    <text evidence="1">The sequence shown here is derived from an EMBL/GenBank/DDBJ whole genome shotgun (WGS) entry which is preliminary data.</text>
</comment>
<organism evidence="1 2">
    <name type="scientific">Entomospira culicis</name>
    <dbReference type="NCBI Taxonomy" id="2719989"/>
    <lineage>
        <taxon>Bacteria</taxon>
        <taxon>Pseudomonadati</taxon>
        <taxon>Spirochaetota</taxon>
        <taxon>Spirochaetia</taxon>
        <taxon>Spirochaetales</taxon>
        <taxon>Spirochaetaceae</taxon>
        <taxon>Entomospira</taxon>
    </lineage>
</organism>
<accession>A0A968KV35</accession>